<dbReference type="EMBL" id="JACOQL010000005">
    <property type="protein sequence ID" value="MBC9248362.1"/>
    <property type="molecule type" value="Genomic_DNA"/>
</dbReference>
<gene>
    <name evidence="2" type="ORF">H4P12_16975</name>
</gene>
<protein>
    <submittedName>
        <fullName evidence="2">DUF2169 domain-containing protein</fullName>
    </submittedName>
</protein>
<dbReference type="InterPro" id="IPR018683">
    <property type="entry name" value="DUF2169"/>
</dbReference>
<organism evidence="2 3">
    <name type="scientific">Paracoccus amoyensis</name>
    <dbReference type="NCBI Taxonomy" id="2760093"/>
    <lineage>
        <taxon>Bacteria</taxon>
        <taxon>Pseudomonadati</taxon>
        <taxon>Pseudomonadota</taxon>
        <taxon>Alphaproteobacteria</taxon>
        <taxon>Rhodobacterales</taxon>
        <taxon>Paracoccaceae</taxon>
        <taxon>Paracoccus</taxon>
    </lineage>
</organism>
<reference evidence="2" key="1">
    <citation type="submission" date="2020-08" db="EMBL/GenBank/DDBJ databases">
        <title>Paracoccus amoyensis sp. nov., isolated from the surface seawater at coast of Xiamen, Fujian.</title>
        <authorList>
            <person name="Lyu L."/>
        </authorList>
    </citation>
    <scope>NUCLEOTIDE SEQUENCE</scope>
    <source>
        <strain evidence="2">11-3</strain>
    </source>
</reference>
<evidence type="ECO:0000259" key="1">
    <source>
        <dbReference type="Pfam" id="PF09937"/>
    </source>
</evidence>
<accession>A0A926J7I1</accession>
<evidence type="ECO:0000313" key="2">
    <source>
        <dbReference type="EMBL" id="MBC9248362.1"/>
    </source>
</evidence>
<keyword evidence="3" id="KW-1185">Reference proteome</keyword>
<sequence length="354" mass="39000">MLVENTSGIAGLAFEQLHRDGQTMAVTVARGKWRLFSDGTLQAVESKILLADMFAGDPHRNDLLIAGDLIPYKPTADVTLIGEARASEPQKSITAGIQIGSHSASLRATGPRQWVYGKSGWTMTEAPEISQTTLSYRAASGGRIIGHPDGDVDPRNPIGSGLIDPEFTPTQRTYAAPNIDAEHAPISLDPRQPAAPQGFGPIPPWWQARSQYAGTYDGDWTENRSPRLPADFDYRFYQTAHPGLIQRSYLHPSQSVRTIGLATSGQGLDFTLPDLVPWARFSFSDGREVDVRLNLDGMHLDIRGDEWWLDLTWRGWMEICPAFYRVDLHSDDSASAHARDLVWAGLHSLSTEAP</sequence>
<name>A0A926J7I1_9RHOB</name>
<proteinExistence type="predicted"/>
<comment type="caution">
    <text evidence="2">The sequence shown here is derived from an EMBL/GenBank/DDBJ whole genome shotgun (WGS) entry which is preliminary data.</text>
</comment>
<dbReference type="Pfam" id="PF09937">
    <property type="entry name" value="DUF2169"/>
    <property type="match status" value="1"/>
</dbReference>
<dbReference type="Proteomes" id="UP000608594">
    <property type="component" value="Unassembled WGS sequence"/>
</dbReference>
<evidence type="ECO:0000313" key="3">
    <source>
        <dbReference type="Proteomes" id="UP000608594"/>
    </source>
</evidence>
<dbReference type="RefSeq" id="WP_187794849.1">
    <property type="nucleotide sequence ID" value="NZ_JACOQL010000005.1"/>
</dbReference>
<dbReference type="AlphaFoldDB" id="A0A926J7I1"/>
<feature type="domain" description="DUF2169" evidence="1">
    <location>
        <begin position="21"/>
        <end position="314"/>
    </location>
</feature>